<proteinExistence type="predicted"/>
<keyword evidence="2" id="KW-0489">Methyltransferase</keyword>
<accession>A0ABY7RZS5</accession>
<keyword evidence="3" id="KW-1185">Reference proteome</keyword>
<dbReference type="GO" id="GO:0032259">
    <property type="term" value="P:methylation"/>
    <property type="evidence" value="ECO:0007669"/>
    <property type="project" value="UniProtKB-KW"/>
</dbReference>
<evidence type="ECO:0000259" key="1">
    <source>
        <dbReference type="Pfam" id="PF05050"/>
    </source>
</evidence>
<dbReference type="SUPFAM" id="SSF53335">
    <property type="entry name" value="S-adenosyl-L-methionine-dependent methyltransferases"/>
    <property type="match status" value="1"/>
</dbReference>
<organism evidence="2 3">
    <name type="scientific">Psychroserpens ponticola</name>
    <dbReference type="NCBI Taxonomy" id="2932268"/>
    <lineage>
        <taxon>Bacteria</taxon>
        <taxon>Pseudomonadati</taxon>
        <taxon>Bacteroidota</taxon>
        <taxon>Flavobacteriia</taxon>
        <taxon>Flavobacteriales</taxon>
        <taxon>Flavobacteriaceae</taxon>
        <taxon>Psychroserpens</taxon>
    </lineage>
</organism>
<dbReference type="PANTHER" id="PTHR34203">
    <property type="entry name" value="METHYLTRANSFERASE, FKBM FAMILY PROTEIN"/>
    <property type="match status" value="1"/>
</dbReference>
<dbReference type="GO" id="GO:0008168">
    <property type="term" value="F:methyltransferase activity"/>
    <property type="evidence" value="ECO:0007669"/>
    <property type="project" value="UniProtKB-KW"/>
</dbReference>
<dbReference type="InterPro" id="IPR006342">
    <property type="entry name" value="FkbM_mtfrase"/>
</dbReference>
<feature type="domain" description="Methyltransferase FkbM" evidence="1">
    <location>
        <begin position="98"/>
        <end position="236"/>
    </location>
</feature>
<dbReference type="PANTHER" id="PTHR34203:SF15">
    <property type="entry name" value="SLL1173 PROTEIN"/>
    <property type="match status" value="1"/>
</dbReference>
<dbReference type="NCBIfam" id="TIGR01444">
    <property type="entry name" value="fkbM_fam"/>
    <property type="match status" value="1"/>
</dbReference>
<keyword evidence="2" id="KW-0808">Transferase</keyword>
<name>A0ABY7RZS5_9FLAO</name>
<sequence length="275" mass="31343">MLVYFYNKIPKSLRHKVGKAKALKSVRDLIFRNKGVFRESIVKINRSYLEFPVEFKFVASIKDASKAYSKGVENTLLRNSITLLKKYNKDLHDISILDIGANFGYLSLVWAKSVCKTGQVISFEPNKNVYNSLLKSIAINNLNNIQVENLAIGNENKSVNLFFENSTTSNVIQSDISQSLGTIQMIRIDDFIKSQKLTQCHLVKIDVDGIELDILKGSINMLNKFRPIVIVEINDDIRIVEFFIENNYQVLNGNLKEYDSNKPLPPNIYCIPKSN</sequence>
<reference evidence="2 3" key="1">
    <citation type="submission" date="2023-01" db="EMBL/GenBank/DDBJ databases">
        <title>Psychroserpens ponticola sp. nov., isolated from seawater.</title>
        <authorList>
            <person name="Kristyanto S."/>
            <person name="Jung J."/>
            <person name="Kim J.M."/>
            <person name="Jeon C.O."/>
        </authorList>
    </citation>
    <scope>NUCLEOTIDE SEQUENCE [LARGE SCALE GENOMIC DNA]</scope>
    <source>
        <strain evidence="2 3">MSW6</strain>
    </source>
</reference>
<evidence type="ECO:0000313" key="3">
    <source>
        <dbReference type="Proteomes" id="UP001202717"/>
    </source>
</evidence>
<dbReference type="RefSeq" id="WP_249995306.1">
    <property type="nucleotide sequence ID" value="NZ_CP116221.1"/>
</dbReference>
<evidence type="ECO:0000313" key="2">
    <source>
        <dbReference type="EMBL" id="WCO02538.1"/>
    </source>
</evidence>
<gene>
    <name evidence="2" type="ORF">MUN68_003355</name>
</gene>
<dbReference type="InterPro" id="IPR029063">
    <property type="entry name" value="SAM-dependent_MTases_sf"/>
</dbReference>
<dbReference type="Gene3D" id="3.40.50.150">
    <property type="entry name" value="Vaccinia Virus protein VP39"/>
    <property type="match status" value="1"/>
</dbReference>
<dbReference type="Pfam" id="PF05050">
    <property type="entry name" value="Methyltransf_21"/>
    <property type="match status" value="1"/>
</dbReference>
<protein>
    <submittedName>
        <fullName evidence="2">FkbM family methyltransferase</fullName>
    </submittedName>
</protein>
<dbReference type="InterPro" id="IPR052514">
    <property type="entry name" value="SAM-dependent_MTase"/>
</dbReference>
<dbReference type="EMBL" id="CP116221">
    <property type="protein sequence ID" value="WCO02538.1"/>
    <property type="molecule type" value="Genomic_DNA"/>
</dbReference>
<dbReference type="Proteomes" id="UP001202717">
    <property type="component" value="Chromosome"/>
</dbReference>